<dbReference type="RefSeq" id="WP_019886478.1">
    <property type="nucleotide sequence ID" value="NZ_BMQQ01000006.1"/>
</dbReference>
<dbReference type="GO" id="GO:0009073">
    <property type="term" value="P:aromatic amino acid family biosynthetic process"/>
    <property type="evidence" value="ECO:0007669"/>
    <property type="project" value="UniProtKB-KW"/>
</dbReference>
<feature type="binding site" evidence="11">
    <location>
        <position position="59"/>
    </location>
    <ligand>
        <name>substrate</name>
    </ligand>
</feature>
<comment type="subcellular location">
    <subcellularLocation>
        <location evidence="11">Cytoplasm</location>
    </subcellularLocation>
</comment>
<dbReference type="InterPro" id="IPR027417">
    <property type="entry name" value="P-loop_NTPase"/>
</dbReference>
<feature type="binding site" evidence="11">
    <location>
        <position position="35"/>
    </location>
    <ligand>
        <name>substrate</name>
    </ligand>
</feature>
<dbReference type="InterPro" id="IPR031322">
    <property type="entry name" value="Shikimate/glucono_kinase"/>
</dbReference>
<keyword evidence="9 11" id="KW-0057">Aromatic amino acid biosynthesis</keyword>
<dbReference type="Proteomes" id="UP000619486">
    <property type="component" value="Unassembled WGS sequence"/>
</dbReference>
<dbReference type="SUPFAM" id="SSF52540">
    <property type="entry name" value="P-loop containing nucleoside triphosphate hydrolases"/>
    <property type="match status" value="1"/>
</dbReference>
<comment type="similarity">
    <text evidence="2 11">Belongs to the shikimate kinase family.</text>
</comment>
<comment type="catalytic activity">
    <reaction evidence="10 11">
        <text>shikimate + ATP = 3-phosphoshikimate + ADP + H(+)</text>
        <dbReference type="Rhea" id="RHEA:13121"/>
        <dbReference type="ChEBI" id="CHEBI:15378"/>
        <dbReference type="ChEBI" id="CHEBI:30616"/>
        <dbReference type="ChEBI" id="CHEBI:36208"/>
        <dbReference type="ChEBI" id="CHEBI:145989"/>
        <dbReference type="ChEBI" id="CHEBI:456216"/>
        <dbReference type="EC" id="2.7.1.71"/>
    </reaction>
</comment>
<dbReference type="PANTHER" id="PTHR21087:SF16">
    <property type="entry name" value="SHIKIMATE KINASE 1, CHLOROPLASTIC"/>
    <property type="match status" value="1"/>
</dbReference>
<evidence type="ECO:0000256" key="1">
    <source>
        <dbReference type="ARBA" id="ARBA00004842"/>
    </source>
</evidence>
<evidence type="ECO:0000256" key="8">
    <source>
        <dbReference type="ARBA" id="ARBA00022840"/>
    </source>
</evidence>
<dbReference type="PROSITE" id="PS01128">
    <property type="entry name" value="SHIKIMATE_KINASE"/>
    <property type="match status" value="1"/>
</dbReference>
<organism evidence="12 13">
    <name type="scientific">Streptomyces purpureus</name>
    <dbReference type="NCBI Taxonomy" id="1951"/>
    <lineage>
        <taxon>Bacteria</taxon>
        <taxon>Bacillati</taxon>
        <taxon>Actinomycetota</taxon>
        <taxon>Actinomycetes</taxon>
        <taxon>Kitasatosporales</taxon>
        <taxon>Streptomycetaceae</taxon>
        <taxon>Streptomyces</taxon>
    </lineage>
</organism>
<evidence type="ECO:0000313" key="13">
    <source>
        <dbReference type="Proteomes" id="UP000619486"/>
    </source>
</evidence>
<feature type="binding site" evidence="11">
    <location>
        <position position="153"/>
    </location>
    <ligand>
        <name>ATP</name>
        <dbReference type="ChEBI" id="CHEBI:30616"/>
    </ligand>
</feature>
<keyword evidence="11" id="KW-0479">Metal-binding</keyword>
<reference evidence="12" key="1">
    <citation type="journal article" date="2014" name="Int. J. Syst. Evol. Microbiol.">
        <title>Complete genome sequence of Corynebacterium casei LMG S-19264T (=DSM 44701T), isolated from a smear-ripened cheese.</title>
        <authorList>
            <consortium name="US DOE Joint Genome Institute (JGI-PGF)"/>
            <person name="Walter F."/>
            <person name="Albersmeier A."/>
            <person name="Kalinowski J."/>
            <person name="Ruckert C."/>
        </authorList>
    </citation>
    <scope>NUCLEOTIDE SEQUENCE</scope>
    <source>
        <strain evidence="12">JCM 3172</strain>
    </source>
</reference>
<gene>
    <name evidence="11 12" type="primary">aroK</name>
    <name evidence="12" type="ORF">GCM10014713_23000</name>
</gene>
<comment type="caution">
    <text evidence="12">The sequence shown here is derived from an EMBL/GenBank/DDBJ whole genome shotgun (WGS) entry which is preliminary data.</text>
</comment>
<keyword evidence="13" id="KW-1185">Reference proteome</keyword>
<evidence type="ECO:0000256" key="4">
    <source>
        <dbReference type="ARBA" id="ARBA00022605"/>
    </source>
</evidence>
<dbReference type="GO" id="GO:0005829">
    <property type="term" value="C:cytosol"/>
    <property type="evidence" value="ECO:0007669"/>
    <property type="project" value="TreeGrafter"/>
</dbReference>
<dbReference type="CDD" id="cd00464">
    <property type="entry name" value="SK"/>
    <property type="match status" value="1"/>
</dbReference>
<evidence type="ECO:0000313" key="12">
    <source>
        <dbReference type="EMBL" id="GGT28768.1"/>
    </source>
</evidence>
<feature type="binding site" evidence="11">
    <location>
        <position position="17"/>
    </location>
    <ligand>
        <name>Mg(2+)</name>
        <dbReference type="ChEBI" id="CHEBI:18420"/>
    </ligand>
</feature>
<dbReference type="EC" id="2.7.1.71" evidence="3 11"/>
<feature type="binding site" evidence="11">
    <location>
        <position position="118"/>
    </location>
    <ligand>
        <name>ATP</name>
        <dbReference type="ChEBI" id="CHEBI:30616"/>
    </ligand>
</feature>
<proteinExistence type="inferred from homology"/>
<sequence>MNGPLVVLVGPMGSGKSTVGALLAERLGAPYRDTDDDVVSAEGRPIPEIFAADGEAYFREREHLAVRTAVAGHPGVLALGGGAVVDPRTRRILAGQPVVHLSLGVDEALRRVGPGSGRPLLTGDPRARWRALADARRPLYDEVARAVVATDGRTPEEVARAVLQELKLRDE</sequence>
<dbReference type="GO" id="GO:0005524">
    <property type="term" value="F:ATP binding"/>
    <property type="evidence" value="ECO:0007669"/>
    <property type="project" value="UniProtKB-UniRule"/>
</dbReference>
<evidence type="ECO:0000256" key="9">
    <source>
        <dbReference type="ARBA" id="ARBA00023141"/>
    </source>
</evidence>
<feature type="binding site" evidence="11">
    <location>
        <position position="136"/>
    </location>
    <ligand>
        <name>substrate</name>
    </ligand>
</feature>
<comment type="subunit">
    <text evidence="11">Monomer.</text>
</comment>
<dbReference type="GO" id="GO:0008652">
    <property type="term" value="P:amino acid biosynthetic process"/>
    <property type="evidence" value="ECO:0007669"/>
    <property type="project" value="UniProtKB-KW"/>
</dbReference>
<dbReference type="Gene3D" id="3.40.50.300">
    <property type="entry name" value="P-loop containing nucleotide triphosphate hydrolases"/>
    <property type="match status" value="1"/>
</dbReference>
<name>A0A918LN43_9ACTN</name>
<dbReference type="PRINTS" id="PR01100">
    <property type="entry name" value="SHIKIMTKNASE"/>
</dbReference>
<comment type="pathway">
    <text evidence="1 11">Metabolic intermediate biosynthesis; chorismate biosynthesis; chorismate from D-erythrose 4-phosphate and phosphoenolpyruvate: step 5/7.</text>
</comment>
<evidence type="ECO:0000256" key="10">
    <source>
        <dbReference type="ARBA" id="ARBA00048567"/>
    </source>
</evidence>
<dbReference type="GO" id="GO:0000287">
    <property type="term" value="F:magnesium ion binding"/>
    <property type="evidence" value="ECO:0007669"/>
    <property type="project" value="UniProtKB-UniRule"/>
</dbReference>
<dbReference type="EMBL" id="BMQQ01000006">
    <property type="protein sequence ID" value="GGT28768.1"/>
    <property type="molecule type" value="Genomic_DNA"/>
</dbReference>
<evidence type="ECO:0000256" key="2">
    <source>
        <dbReference type="ARBA" id="ARBA00006997"/>
    </source>
</evidence>
<keyword evidence="5 11" id="KW-0808">Transferase</keyword>
<reference evidence="12" key="2">
    <citation type="submission" date="2020-09" db="EMBL/GenBank/DDBJ databases">
        <authorList>
            <person name="Sun Q."/>
            <person name="Ohkuma M."/>
        </authorList>
    </citation>
    <scope>NUCLEOTIDE SEQUENCE</scope>
    <source>
        <strain evidence="12">JCM 3172</strain>
    </source>
</reference>
<dbReference type="InterPro" id="IPR000623">
    <property type="entry name" value="Shikimate_kinase/TSH1"/>
</dbReference>
<dbReference type="GO" id="GO:0009423">
    <property type="term" value="P:chorismate biosynthetic process"/>
    <property type="evidence" value="ECO:0007669"/>
    <property type="project" value="UniProtKB-UniRule"/>
</dbReference>
<keyword evidence="8 11" id="KW-0067">ATP-binding</keyword>
<accession>A0A918LN43</accession>
<feature type="binding site" evidence="11">
    <location>
        <begin position="13"/>
        <end position="18"/>
    </location>
    <ligand>
        <name>ATP</name>
        <dbReference type="ChEBI" id="CHEBI:30616"/>
    </ligand>
</feature>
<keyword evidence="11" id="KW-0460">Magnesium</keyword>
<comment type="cofactor">
    <cofactor evidence="11">
        <name>Mg(2+)</name>
        <dbReference type="ChEBI" id="CHEBI:18420"/>
    </cofactor>
    <text evidence="11">Binds 1 Mg(2+) ion per subunit.</text>
</comment>
<dbReference type="InterPro" id="IPR023000">
    <property type="entry name" value="Shikimate_kinase_CS"/>
</dbReference>
<keyword evidence="6 11" id="KW-0547">Nucleotide-binding</keyword>
<evidence type="ECO:0000256" key="5">
    <source>
        <dbReference type="ARBA" id="ARBA00022679"/>
    </source>
</evidence>
<dbReference type="GO" id="GO:0004765">
    <property type="term" value="F:shikimate kinase activity"/>
    <property type="evidence" value="ECO:0007669"/>
    <property type="project" value="UniProtKB-UniRule"/>
</dbReference>
<evidence type="ECO:0000256" key="6">
    <source>
        <dbReference type="ARBA" id="ARBA00022741"/>
    </source>
</evidence>
<protein>
    <recommendedName>
        <fullName evidence="3 11">Shikimate kinase</fullName>
        <shortName evidence="11">SK</shortName>
        <ecNumber evidence="3 11">2.7.1.71</ecNumber>
    </recommendedName>
</protein>
<dbReference type="Pfam" id="PF01202">
    <property type="entry name" value="SKI"/>
    <property type="match status" value="1"/>
</dbReference>
<dbReference type="HAMAP" id="MF_00109">
    <property type="entry name" value="Shikimate_kinase"/>
    <property type="match status" value="1"/>
</dbReference>
<comment type="function">
    <text evidence="11">Catalyzes the specific phosphorylation of the 3-hydroxyl group of shikimic acid using ATP as a cosubstrate.</text>
</comment>
<keyword evidence="11" id="KW-0963">Cytoplasm</keyword>
<keyword evidence="7 11" id="KW-0418">Kinase</keyword>
<keyword evidence="4 11" id="KW-0028">Amino-acid biosynthesis</keyword>
<feature type="binding site" evidence="11">
    <location>
        <position position="81"/>
    </location>
    <ligand>
        <name>substrate</name>
    </ligand>
</feature>
<evidence type="ECO:0000256" key="7">
    <source>
        <dbReference type="ARBA" id="ARBA00022777"/>
    </source>
</evidence>
<dbReference type="AlphaFoldDB" id="A0A918LN43"/>
<evidence type="ECO:0000256" key="11">
    <source>
        <dbReference type="HAMAP-Rule" id="MF_00109"/>
    </source>
</evidence>
<evidence type="ECO:0000256" key="3">
    <source>
        <dbReference type="ARBA" id="ARBA00012154"/>
    </source>
</evidence>
<dbReference type="PANTHER" id="PTHR21087">
    <property type="entry name" value="SHIKIMATE KINASE"/>
    <property type="match status" value="1"/>
</dbReference>